<dbReference type="Gene3D" id="3.40.50.300">
    <property type="entry name" value="P-loop containing nucleotide triphosphate hydrolases"/>
    <property type="match status" value="1"/>
</dbReference>
<accession>A0A8J5XXP4</accession>
<dbReference type="InterPro" id="IPR016151">
    <property type="entry name" value="DNA_mismatch_repair_MutS_N"/>
</dbReference>
<evidence type="ECO:0000313" key="9">
    <source>
        <dbReference type="Proteomes" id="UP000751190"/>
    </source>
</evidence>
<dbReference type="PROSITE" id="PS00486">
    <property type="entry name" value="DNA_MISMATCH_REPAIR_2"/>
    <property type="match status" value="1"/>
</dbReference>
<proteinExistence type="inferred from homology"/>
<dbReference type="GO" id="GO:0006298">
    <property type="term" value="P:mismatch repair"/>
    <property type="evidence" value="ECO:0007669"/>
    <property type="project" value="InterPro"/>
</dbReference>
<dbReference type="Gene3D" id="3.40.1170.10">
    <property type="entry name" value="DNA repair protein MutS, domain I"/>
    <property type="match status" value="1"/>
</dbReference>
<evidence type="ECO:0000313" key="8">
    <source>
        <dbReference type="EMBL" id="KAG8468199.1"/>
    </source>
</evidence>
<keyword evidence="5" id="KW-0238">DNA-binding</keyword>
<evidence type="ECO:0000256" key="6">
    <source>
        <dbReference type="SAM" id="MobiDB-lite"/>
    </source>
</evidence>
<dbReference type="SMART" id="SM00534">
    <property type="entry name" value="MUTSac"/>
    <property type="match status" value="1"/>
</dbReference>
<dbReference type="Pfam" id="PF01624">
    <property type="entry name" value="MutS_I"/>
    <property type="match status" value="1"/>
</dbReference>
<dbReference type="PANTHER" id="PTHR11361">
    <property type="entry name" value="DNA MISMATCH REPAIR PROTEIN MUTS FAMILY MEMBER"/>
    <property type="match status" value="1"/>
</dbReference>
<sequence length="1409" mass="144804">MKQASIRTFFGTPAPAKPAKSAAAGASWPHEPAPGGAAASAAPPPNGPAAPAKRARGADGATAEPAEPPLKAPSLAPAPPAGATAVPTPSFLRYASPSEPPLAPQPPLAAADAPARGATPAGGLATQQRLHAEANRQAALARRAQRERELAAAHPPSAGVARAEPPAARAPARASAAAAAEPSVGGRRRRLVKYAERSEDEDEAGRGEPSKPARAPRARARTDAAAAASDGDGDNDKSSASDGAPPSHALSSSGDDDDDAGASGGESDGASDSDAPRKRKRTPAPKGGGARAAARARARPAAAPPARARARGGAAAAAAGAAADGGGGGGGGGAGGGEESAAAGGASPCWEGTPPPFLVDPTDRAGVRPGEAGHDGRTLRVTDAELARLSPGMEQYWRIKRNNMDCVLCFKVGKFYELFEDDAHLVHRELELNYMGKARPHAGFPEAALPKYAEQLVARGYRLAVVEQMETPAQLAERNRLAKVANPRAKAERAVRREVCSLLSPGTLTSASLAGPEARWLLALTMREPTAADPPGCAGAFGACLVDAAASRFVVGSFADGPTLGRLRTLLAEAAPAEALLDADRLPAAAALVVALAVRERCISRVRGADAFPSADTAAAELDANGYFDAELGGCAGGAWPEPIAHFRPARERELAGAARGVVAAAAAADGARVDELGMRALGGGVRYLARLLLARELLSLGELSTLPPPGGGGAWDARAAAGGLGGGRAMLLDAQALANLEVLRNSADGGRRGTLLDALDRTCTLWGARALRGWLCRPLVDVAAIEARQEAIDCLIDAERELRPCRASLRRLPDLERLLARIHALSIARADDGATFYANVAAARVRELVATLRGLRDLDAAVREHLAPLLDAGELRGPLLAHCCSPDVGYPAGVADALRELAAEFDWERAASSGRVVPAPGVCARYDGAVAAQADAERVAEAERAAVEELLGLRAGSVTFFHGGVGKETHQLELPVPAIERYEARGKRQLPAEWVLMSARAGFKRFWTPALRDAVSRIDAAKADAEGALGAEHRALFRRFASRHALWAQAVRCVGDFDCLQSLAAACASLPGLTRPKVVARGDATGGRPLLRVRGGFHLLAAAAAPSASAFVANDLALGGPRDGSCGADDAGGDAADEPVVAIVTGPNMGGKSTLLRQSALLVMMAQLGCHVPAAHAELTPADAIFTRVGAADRILAGQSTFRVELEETSAILSNASADSLVILDELGRGTATFDGMAIAHAVLRRLVDTVGCRTLFATHYHLLAEEHETSASASGRGGRGASVHRMACRVDEQTREVTFLYRFERGACLRSHGVNVARLAGLPAPLLASAAERSAKLERVTSAARPAGARAARTRARAAEIARQVAAAAAALASAAQAEERDACARELLALQAEARALLGAAAGDAP</sequence>
<feature type="domain" description="DNA mismatch repair proteins mutS family" evidence="7">
    <location>
        <begin position="1221"/>
        <end position="1237"/>
    </location>
</feature>
<evidence type="ECO:0000256" key="5">
    <source>
        <dbReference type="ARBA" id="ARBA00023125"/>
    </source>
</evidence>
<dbReference type="GO" id="GO:0005524">
    <property type="term" value="F:ATP binding"/>
    <property type="evidence" value="ECO:0007669"/>
    <property type="project" value="UniProtKB-KW"/>
</dbReference>
<feature type="compositionally biased region" description="Pro residues" evidence="6">
    <location>
        <begin position="98"/>
        <end position="107"/>
    </location>
</feature>
<evidence type="ECO:0000256" key="4">
    <source>
        <dbReference type="ARBA" id="ARBA00022840"/>
    </source>
</evidence>
<dbReference type="GO" id="GO:0030983">
    <property type="term" value="F:mismatched DNA binding"/>
    <property type="evidence" value="ECO:0007669"/>
    <property type="project" value="InterPro"/>
</dbReference>
<dbReference type="Gene3D" id="1.10.1420.10">
    <property type="match status" value="2"/>
</dbReference>
<dbReference type="Gene3D" id="3.30.420.110">
    <property type="entry name" value="MutS, connector domain"/>
    <property type="match status" value="1"/>
</dbReference>
<feature type="compositionally biased region" description="Low complexity" evidence="6">
    <location>
        <begin position="291"/>
        <end position="322"/>
    </location>
</feature>
<dbReference type="InterPro" id="IPR036678">
    <property type="entry name" value="MutS_con_dom_sf"/>
</dbReference>
<dbReference type="OMA" id="YWTPNIK"/>
<evidence type="ECO:0000259" key="7">
    <source>
        <dbReference type="PROSITE" id="PS00486"/>
    </source>
</evidence>
<feature type="compositionally biased region" description="Low complexity" evidence="6">
    <location>
        <begin position="13"/>
        <end position="41"/>
    </location>
</feature>
<protein>
    <recommendedName>
        <fullName evidence="7">DNA mismatch repair proteins mutS family domain-containing protein</fullName>
    </recommendedName>
</protein>
<dbReference type="GO" id="GO:0032301">
    <property type="term" value="C:MutSalpha complex"/>
    <property type="evidence" value="ECO:0007669"/>
    <property type="project" value="TreeGrafter"/>
</dbReference>
<dbReference type="GO" id="GO:0140664">
    <property type="term" value="F:ATP-dependent DNA damage sensor activity"/>
    <property type="evidence" value="ECO:0007669"/>
    <property type="project" value="InterPro"/>
</dbReference>
<keyword evidence="9" id="KW-1185">Reference proteome</keyword>
<dbReference type="Pfam" id="PF05192">
    <property type="entry name" value="MutS_III"/>
    <property type="match status" value="1"/>
</dbReference>
<dbReference type="InterPro" id="IPR045076">
    <property type="entry name" value="MutS"/>
</dbReference>
<dbReference type="InterPro" id="IPR027417">
    <property type="entry name" value="P-loop_NTPase"/>
</dbReference>
<evidence type="ECO:0000256" key="1">
    <source>
        <dbReference type="ARBA" id="ARBA00006271"/>
    </source>
</evidence>
<name>A0A8J5XXP4_DIALT</name>
<dbReference type="InterPro" id="IPR000432">
    <property type="entry name" value="DNA_mismatch_repair_MutS_C"/>
</dbReference>
<dbReference type="SMART" id="SM00533">
    <property type="entry name" value="MUTSd"/>
    <property type="match status" value="1"/>
</dbReference>
<keyword evidence="4" id="KW-0067">ATP-binding</keyword>
<keyword evidence="2" id="KW-0547">Nucleotide-binding</keyword>
<dbReference type="SUPFAM" id="SSF48334">
    <property type="entry name" value="DNA repair protein MutS, domain III"/>
    <property type="match status" value="1"/>
</dbReference>
<gene>
    <name evidence="8" type="ORF">KFE25_013282</name>
</gene>
<evidence type="ECO:0000256" key="3">
    <source>
        <dbReference type="ARBA" id="ARBA00022763"/>
    </source>
</evidence>
<feature type="compositionally biased region" description="Pro residues" evidence="6">
    <location>
        <begin position="66"/>
        <end position="80"/>
    </location>
</feature>
<organism evidence="8 9">
    <name type="scientific">Diacronema lutheri</name>
    <name type="common">Unicellular marine alga</name>
    <name type="synonym">Monochrysis lutheri</name>
    <dbReference type="NCBI Taxonomy" id="2081491"/>
    <lineage>
        <taxon>Eukaryota</taxon>
        <taxon>Haptista</taxon>
        <taxon>Haptophyta</taxon>
        <taxon>Pavlovophyceae</taxon>
        <taxon>Pavlovales</taxon>
        <taxon>Pavlovaceae</taxon>
        <taxon>Diacronema</taxon>
    </lineage>
</organism>
<dbReference type="Pfam" id="PF00488">
    <property type="entry name" value="MutS_V"/>
    <property type="match status" value="1"/>
</dbReference>
<dbReference type="OrthoDB" id="10252754at2759"/>
<dbReference type="EMBL" id="JAGTXO010000004">
    <property type="protein sequence ID" value="KAG8468199.1"/>
    <property type="molecule type" value="Genomic_DNA"/>
</dbReference>
<comment type="similarity">
    <text evidence="1">Belongs to the DNA mismatch repair MutS family.</text>
</comment>
<evidence type="ECO:0000256" key="2">
    <source>
        <dbReference type="ARBA" id="ARBA00022741"/>
    </source>
</evidence>
<feature type="compositionally biased region" description="Low complexity" evidence="6">
    <location>
        <begin position="108"/>
        <end position="125"/>
    </location>
</feature>
<feature type="compositionally biased region" description="Low complexity" evidence="6">
    <location>
        <begin position="240"/>
        <end position="253"/>
    </location>
</feature>
<dbReference type="InterPro" id="IPR007695">
    <property type="entry name" value="DNA_mismatch_repair_MutS-lik_N"/>
</dbReference>
<dbReference type="InterPro" id="IPR007696">
    <property type="entry name" value="DNA_mismatch_repair_MutS_core"/>
</dbReference>
<comment type="caution">
    <text evidence="8">The sequence shown here is derived from an EMBL/GenBank/DDBJ whole genome shotgun (WGS) entry which is preliminary data.</text>
</comment>
<dbReference type="SUPFAM" id="SSF55271">
    <property type="entry name" value="DNA repair protein MutS, domain I"/>
    <property type="match status" value="1"/>
</dbReference>
<keyword evidence="3" id="KW-0227">DNA damage</keyword>
<dbReference type="SUPFAM" id="SSF52540">
    <property type="entry name" value="P-loop containing nucleoside triphosphate hydrolases"/>
    <property type="match status" value="1"/>
</dbReference>
<feature type="compositionally biased region" description="Low complexity" evidence="6">
    <location>
        <begin position="157"/>
        <end position="185"/>
    </location>
</feature>
<dbReference type="PANTHER" id="PTHR11361:SF148">
    <property type="entry name" value="DNA MISMATCH REPAIR PROTEIN MSH6"/>
    <property type="match status" value="1"/>
</dbReference>
<reference evidence="8" key="1">
    <citation type="submission" date="2021-05" db="EMBL/GenBank/DDBJ databases">
        <title>The genome of the haptophyte Pavlova lutheri (Diacronema luteri, Pavlovales) - a model for lipid biosynthesis in eukaryotic algae.</title>
        <authorList>
            <person name="Hulatt C.J."/>
            <person name="Posewitz M.C."/>
        </authorList>
    </citation>
    <scope>NUCLEOTIDE SEQUENCE</scope>
    <source>
        <strain evidence="8">NIVA-4/92</strain>
    </source>
</reference>
<feature type="compositionally biased region" description="Gly residues" evidence="6">
    <location>
        <begin position="323"/>
        <end position="338"/>
    </location>
</feature>
<feature type="region of interest" description="Disordered" evidence="6">
    <location>
        <begin position="1"/>
        <end position="363"/>
    </location>
</feature>
<dbReference type="Proteomes" id="UP000751190">
    <property type="component" value="Unassembled WGS sequence"/>
</dbReference>
<dbReference type="InterPro" id="IPR036187">
    <property type="entry name" value="DNA_mismatch_repair_MutS_sf"/>
</dbReference>